<dbReference type="Proteomes" id="UP000282654">
    <property type="component" value="Unassembled WGS sequence"/>
</dbReference>
<keyword evidence="3" id="KW-1185">Reference proteome</keyword>
<reference evidence="2 3" key="1">
    <citation type="submission" date="2018-11" db="EMBL/GenBank/DDBJ databases">
        <title>Genomic Encyclopedia of Type Strains, Phase IV (KMG-IV): sequencing the most valuable type-strain genomes for metagenomic binning, comparative biology and taxonomic classification.</title>
        <authorList>
            <person name="Goeker M."/>
        </authorList>
    </citation>
    <scope>NUCLEOTIDE SEQUENCE [LARGE SCALE GENOMIC DNA]</scope>
    <source>
        <strain evidence="2 3">DSM 102936</strain>
    </source>
</reference>
<dbReference type="Pfam" id="PF08401">
    <property type="entry name" value="ArdcN"/>
    <property type="match status" value="1"/>
</dbReference>
<proteinExistence type="predicted"/>
<accession>A0A3N5AZH6</accession>
<sequence length="279" mass="31552">MNAEGAREALRRLLKMFESGDLPEAVARTLIRPKGGITRPCDKWSLGNRLLMLAAGTEDARGYRQWQEVGRYVRKGAKAIYIFAPVTKKKVERVTDPETGEEREEERTAVVGFRHVPVFRYEDTEGKPLPVPDYAPPEPPPLVEVAKAFGVREVRYEPAGRDGCYGFYAWQGGKRIVLHSHDVLTWFHELGHAVHNSFRPLRGGQVPEQEIVAEVFAATMCVLYGMPGYLRHAWEYVKAYSSQDPQQALKAIFRVLSDVAECLKRVWEVRERQEGGAAA</sequence>
<dbReference type="GO" id="GO:0003697">
    <property type="term" value="F:single-stranded DNA binding"/>
    <property type="evidence" value="ECO:0007669"/>
    <property type="project" value="InterPro"/>
</dbReference>
<organism evidence="2 3">
    <name type="scientific">Thermodesulfitimonas autotrophica</name>
    <dbReference type="NCBI Taxonomy" id="1894989"/>
    <lineage>
        <taxon>Bacteria</taxon>
        <taxon>Bacillati</taxon>
        <taxon>Bacillota</taxon>
        <taxon>Clostridia</taxon>
        <taxon>Thermoanaerobacterales</taxon>
        <taxon>Thermoanaerobacteraceae</taxon>
        <taxon>Thermodesulfitimonas</taxon>
    </lineage>
</organism>
<comment type="caution">
    <text evidence="2">The sequence shown here is derived from an EMBL/GenBank/DDBJ whole genome shotgun (WGS) entry which is preliminary data.</text>
</comment>
<name>A0A3N5AZH6_9THEO</name>
<gene>
    <name evidence="2" type="ORF">EDD75_2243</name>
</gene>
<dbReference type="SUPFAM" id="SSF55486">
    <property type="entry name" value="Metalloproteases ('zincins'), catalytic domain"/>
    <property type="match status" value="1"/>
</dbReference>
<dbReference type="AlphaFoldDB" id="A0A3N5AZH6"/>
<dbReference type="OrthoDB" id="9803716at2"/>
<feature type="domain" description="N-terminal" evidence="1">
    <location>
        <begin position="45"/>
        <end position="119"/>
    </location>
</feature>
<dbReference type="InterPro" id="IPR013610">
    <property type="entry name" value="ArdC_N"/>
</dbReference>
<evidence type="ECO:0000313" key="2">
    <source>
        <dbReference type="EMBL" id="RPF42022.1"/>
    </source>
</evidence>
<dbReference type="EMBL" id="RKRE01000004">
    <property type="protein sequence ID" value="RPF42022.1"/>
    <property type="molecule type" value="Genomic_DNA"/>
</dbReference>
<evidence type="ECO:0000259" key="1">
    <source>
        <dbReference type="Pfam" id="PF08401"/>
    </source>
</evidence>
<protein>
    <submittedName>
        <fullName evidence="2">Antirestriction protein ArdC</fullName>
    </submittedName>
</protein>
<evidence type="ECO:0000313" key="3">
    <source>
        <dbReference type="Proteomes" id="UP000282654"/>
    </source>
</evidence>